<organism evidence="1 2">
    <name type="scientific">Digitaria exilis</name>
    <dbReference type="NCBI Taxonomy" id="1010633"/>
    <lineage>
        <taxon>Eukaryota</taxon>
        <taxon>Viridiplantae</taxon>
        <taxon>Streptophyta</taxon>
        <taxon>Embryophyta</taxon>
        <taxon>Tracheophyta</taxon>
        <taxon>Spermatophyta</taxon>
        <taxon>Magnoliopsida</taxon>
        <taxon>Liliopsida</taxon>
        <taxon>Poales</taxon>
        <taxon>Poaceae</taxon>
        <taxon>PACMAD clade</taxon>
        <taxon>Panicoideae</taxon>
        <taxon>Panicodae</taxon>
        <taxon>Paniceae</taxon>
        <taxon>Anthephorinae</taxon>
        <taxon>Digitaria</taxon>
    </lineage>
</organism>
<sequence length="83" mass="9558">MVDWWLQIRRSVSKDWRKGVDSMVLLVSWRLWKMRNDCVFNAATPTITELIRLLLEDANLWMQAGASHLAALGWPTATTARST</sequence>
<protein>
    <submittedName>
        <fullName evidence="1">Uncharacterized protein</fullName>
    </submittedName>
</protein>
<comment type="caution">
    <text evidence="1">The sequence shown here is derived from an EMBL/GenBank/DDBJ whole genome shotgun (WGS) entry which is preliminary data.</text>
</comment>
<dbReference type="EMBL" id="JACEFO010002346">
    <property type="protein sequence ID" value="KAF8664924.1"/>
    <property type="molecule type" value="Genomic_DNA"/>
</dbReference>
<evidence type="ECO:0000313" key="2">
    <source>
        <dbReference type="Proteomes" id="UP000636709"/>
    </source>
</evidence>
<accession>A0A835E5P2</accession>
<dbReference type="Proteomes" id="UP000636709">
    <property type="component" value="Unassembled WGS sequence"/>
</dbReference>
<dbReference type="AlphaFoldDB" id="A0A835E5P2"/>
<proteinExistence type="predicted"/>
<name>A0A835E5P2_9POAL</name>
<dbReference type="OrthoDB" id="684069at2759"/>
<keyword evidence="2" id="KW-1185">Reference proteome</keyword>
<gene>
    <name evidence="1" type="ORF">HU200_054242</name>
</gene>
<evidence type="ECO:0000313" key="1">
    <source>
        <dbReference type="EMBL" id="KAF8664924.1"/>
    </source>
</evidence>
<reference evidence="1" key="1">
    <citation type="submission" date="2020-07" db="EMBL/GenBank/DDBJ databases">
        <title>Genome sequence and genetic diversity analysis of an under-domesticated orphan crop, white fonio (Digitaria exilis).</title>
        <authorList>
            <person name="Bennetzen J.L."/>
            <person name="Chen S."/>
            <person name="Ma X."/>
            <person name="Wang X."/>
            <person name="Yssel A.E.J."/>
            <person name="Chaluvadi S.R."/>
            <person name="Johnson M."/>
            <person name="Gangashetty P."/>
            <person name="Hamidou F."/>
            <person name="Sanogo M.D."/>
            <person name="Zwaenepoel A."/>
            <person name="Wallace J."/>
            <person name="Van De Peer Y."/>
            <person name="Van Deynze A."/>
        </authorList>
    </citation>
    <scope>NUCLEOTIDE SEQUENCE</scope>
    <source>
        <tissue evidence="1">Leaves</tissue>
    </source>
</reference>